<dbReference type="InterPro" id="IPR007590">
    <property type="entry name" value="Saf4/Yju2"/>
</dbReference>
<name>A0A6A6UFE8_9PEZI</name>
<dbReference type="PANTHER" id="PTHR12111">
    <property type="entry name" value="SPLICING FACTOR YJU2"/>
    <property type="match status" value="1"/>
</dbReference>
<dbReference type="Proteomes" id="UP000799302">
    <property type="component" value="Unassembled WGS sequence"/>
</dbReference>
<comment type="similarity">
    <text evidence="1">Belongs to the CWC16 family.</text>
</comment>
<dbReference type="GO" id="GO:0000398">
    <property type="term" value="P:mRNA splicing, via spliceosome"/>
    <property type="evidence" value="ECO:0007669"/>
    <property type="project" value="InterPro"/>
</dbReference>
<feature type="region of interest" description="Disordered" evidence="2">
    <location>
        <begin position="1"/>
        <end position="42"/>
    </location>
</feature>
<feature type="region of interest" description="Disordered" evidence="2">
    <location>
        <begin position="258"/>
        <end position="361"/>
    </location>
</feature>
<keyword evidence="4" id="KW-1185">Reference proteome</keyword>
<dbReference type="PANTHER" id="PTHR12111:SF2">
    <property type="entry name" value="SPLICING FACTOR YJU2B-RELATED"/>
    <property type="match status" value="1"/>
</dbReference>
<reference evidence="3" key="1">
    <citation type="journal article" date="2020" name="Stud. Mycol.">
        <title>101 Dothideomycetes genomes: a test case for predicting lifestyles and emergence of pathogens.</title>
        <authorList>
            <person name="Haridas S."/>
            <person name="Albert R."/>
            <person name="Binder M."/>
            <person name="Bloem J."/>
            <person name="Labutti K."/>
            <person name="Salamov A."/>
            <person name="Andreopoulos B."/>
            <person name="Baker S."/>
            <person name="Barry K."/>
            <person name="Bills G."/>
            <person name="Bluhm B."/>
            <person name="Cannon C."/>
            <person name="Castanera R."/>
            <person name="Culley D."/>
            <person name="Daum C."/>
            <person name="Ezra D."/>
            <person name="Gonzalez J."/>
            <person name="Henrissat B."/>
            <person name="Kuo A."/>
            <person name="Liang C."/>
            <person name="Lipzen A."/>
            <person name="Lutzoni F."/>
            <person name="Magnuson J."/>
            <person name="Mondo S."/>
            <person name="Nolan M."/>
            <person name="Ohm R."/>
            <person name="Pangilinan J."/>
            <person name="Park H.-J."/>
            <person name="Ramirez L."/>
            <person name="Alfaro M."/>
            <person name="Sun H."/>
            <person name="Tritt A."/>
            <person name="Yoshinaga Y."/>
            <person name="Zwiers L.-H."/>
            <person name="Turgeon B."/>
            <person name="Goodwin S."/>
            <person name="Spatafora J."/>
            <person name="Crous P."/>
            <person name="Grigoriev I."/>
        </authorList>
    </citation>
    <scope>NUCLEOTIDE SEQUENCE</scope>
    <source>
        <strain evidence="3">CBS 115976</strain>
    </source>
</reference>
<dbReference type="OrthoDB" id="360327at2759"/>
<feature type="compositionally biased region" description="Basic and acidic residues" evidence="2">
    <location>
        <begin position="322"/>
        <end position="335"/>
    </location>
</feature>
<protein>
    <submittedName>
        <fullName evidence="3">DUF572-domain-containing protein</fullName>
    </submittedName>
</protein>
<accession>A0A6A6UFE8</accession>
<dbReference type="EMBL" id="MU004234">
    <property type="protein sequence ID" value="KAF2669818.1"/>
    <property type="molecule type" value="Genomic_DNA"/>
</dbReference>
<organism evidence="3 4">
    <name type="scientific">Microthyrium microscopicum</name>
    <dbReference type="NCBI Taxonomy" id="703497"/>
    <lineage>
        <taxon>Eukaryota</taxon>
        <taxon>Fungi</taxon>
        <taxon>Dikarya</taxon>
        <taxon>Ascomycota</taxon>
        <taxon>Pezizomycotina</taxon>
        <taxon>Dothideomycetes</taxon>
        <taxon>Dothideomycetes incertae sedis</taxon>
        <taxon>Microthyriales</taxon>
        <taxon>Microthyriaceae</taxon>
        <taxon>Microthyrium</taxon>
    </lineage>
</organism>
<evidence type="ECO:0000313" key="4">
    <source>
        <dbReference type="Proteomes" id="UP000799302"/>
    </source>
</evidence>
<dbReference type="Pfam" id="PF04502">
    <property type="entry name" value="Saf4_Yju2"/>
    <property type="match status" value="1"/>
</dbReference>
<gene>
    <name evidence="3" type="ORF">BT63DRAFT_222810</name>
</gene>
<evidence type="ECO:0000313" key="3">
    <source>
        <dbReference type="EMBL" id="KAF2669818.1"/>
    </source>
</evidence>
<dbReference type="AlphaFoldDB" id="A0A6A6UFE8"/>
<feature type="compositionally biased region" description="Polar residues" evidence="2">
    <location>
        <begin position="25"/>
        <end position="40"/>
    </location>
</feature>
<dbReference type="GO" id="GO:0071014">
    <property type="term" value="C:post-mRNA release spliceosomal complex"/>
    <property type="evidence" value="ECO:0007669"/>
    <property type="project" value="TreeGrafter"/>
</dbReference>
<sequence length="361" mass="40687">MQGFNMGRYHPPSSLDKSLAEKSSHGFNKQANGKRTQATGPPTVRFEMPFAIWCTTCTPEAIIGQGVRFNAQKAKVGNYHTSPIWGFTMKHTTCGGLIEIRTDPQLGDYVVEKGARRRDYGDDGDSREGKFGEILTEEDRARRAADPFAHLEGRVEQKEKAKKEGWWVEKLQDHKDRDWDDVWSANRRLRKTFRVERKDLQEKDQNREELAERLGLAIDVLDEVAEDGQRAALMSYGETDISAERNVTVSVSRPLFDKGRNQEAVPTTVSTTKAQKKTAESISSLKKDLRGNTRAVVDPFLNENPRTPKSGQRLAGVKRKRVSDQHKSPPLDDPNHKRKPAQSASLIQSNTPLVAYDSDDD</sequence>
<feature type="compositionally biased region" description="Polar residues" evidence="2">
    <location>
        <begin position="264"/>
        <end position="273"/>
    </location>
</feature>
<feature type="compositionally biased region" description="Polar residues" evidence="2">
    <location>
        <begin position="342"/>
        <end position="352"/>
    </location>
</feature>
<proteinExistence type="inferred from homology"/>
<evidence type="ECO:0000256" key="2">
    <source>
        <dbReference type="SAM" id="MobiDB-lite"/>
    </source>
</evidence>
<evidence type="ECO:0000256" key="1">
    <source>
        <dbReference type="ARBA" id="ARBA00005595"/>
    </source>
</evidence>
<dbReference type="GO" id="GO:0005684">
    <property type="term" value="C:U2-type spliceosomal complex"/>
    <property type="evidence" value="ECO:0007669"/>
    <property type="project" value="TreeGrafter"/>
</dbReference>